<sequence length="216" mass="22606">MERIIPLCYSEAERSIPFDERTGLVSFPVLTTALDLLRRTAEGVPADRLDDPTPCDRWTVGQVLMHAAGDQHAWAASVGAGDLPAYNPFDPPRGHEEGVQGVVRSAVEAADAAWARVDPSAGPVGTPLPPVPTLDPQLAAAACALDAAVHAWDVAVATGQPAPLTAELAAQLMPAARATVEPLRGFAYAAALPARPGDDPVAALLGYLGRDPQWTR</sequence>
<name>A0A1C6VES7_9ACTN</name>
<gene>
    <name evidence="2" type="ORF">GA0070603_3864</name>
</gene>
<proteinExistence type="predicted"/>
<dbReference type="GO" id="GO:0046872">
    <property type="term" value="F:metal ion binding"/>
    <property type="evidence" value="ECO:0007669"/>
    <property type="project" value="InterPro"/>
</dbReference>
<protein>
    <submittedName>
        <fullName evidence="2">TIGR03086 family protein</fullName>
    </submittedName>
</protein>
<keyword evidence="3" id="KW-1185">Reference proteome</keyword>
<dbReference type="SUPFAM" id="SSF109854">
    <property type="entry name" value="DinB/YfiT-like putative metalloenzymes"/>
    <property type="match status" value="1"/>
</dbReference>
<dbReference type="InterPro" id="IPR034660">
    <property type="entry name" value="DinB/YfiT-like"/>
</dbReference>
<accession>A0A1C6VES7</accession>
<reference evidence="3" key="1">
    <citation type="submission" date="2016-06" db="EMBL/GenBank/DDBJ databases">
        <authorList>
            <person name="Varghese N."/>
            <person name="Submissions Spin"/>
        </authorList>
    </citation>
    <scope>NUCLEOTIDE SEQUENCE [LARGE SCALE GENOMIC DNA]</scope>
    <source>
        <strain evidence="3">DSM 44151</strain>
    </source>
</reference>
<dbReference type="Gene3D" id="1.20.120.450">
    <property type="entry name" value="dinb family like domain"/>
    <property type="match status" value="1"/>
</dbReference>
<dbReference type="STRING" id="47854.GA0070603_3864"/>
<dbReference type="InterPro" id="IPR024344">
    <property type="entry name" value="MDMPI_metal-binding"/>
</dbReference>
<dbReference type="EMBL" id="FMIB01000002">
    <property type="protein sequence ID" value="SCL64861.1"/>
    <property type="molecule type" value="Genomic_DNA"/>
</dbReference>
<dbReference type="InterPro" id="IPR017520">
    <property type="entry name" value="CHP03086"/>
</dbReference>
<evidence type="ECO:0000313" key="3">
    <source>
        <dbReference type="Proteomes" id="UP000198605"/>
    </source>
</evidence>
<dbReference type="Proteomes" id="UP000198605">
    <property type="component" value="Unassembled WGS sequence"/>
</dbReference>
<dbReference type="InterPro" id="IPR017517">
    <property type="entry name" value="Maleyloyr_isom"/>
</dbReference>
<organism evidence="2 3">
    <name type="scientific">Micromonospora chersina</name>
    <dbReference type="NCBI Taxonomy" id="47854"/>
    <lineage>
        <taxon>Bacteria</taxon>
        <taxon>Bacillati</taxon>
        <taxon>Actinomycetota</taxon>
        <taxon>Actinomycetes</taxon>
        <taxon>Micromonosporales</taxon>
        <taxon>Micromonosporaceae</taxon>
        <taxon>Micromonospora</taxon>
    </lineage>
</organism>
<dbReference type="Pfam" id="PF11716">
    <property type="entry name" value="MDMPI_N"/>
    <property type="match status" value="1"/>
</dbReference>
<feature type="domain" description="Mycothiol-dependent maleylpyruvate isomerase metal-binding" evidence="1">
    <location>
        <begin position="32"/>
        <end position="155"/>
    </location>
</feature>
<dbReference type="NCBIfam" id="TIGR03086">
    <property type="entry name" value="TIGR03086 family metal-binding protein"/>
    <property type="match status" value="1"/>
</dbReference>
<evidence type="ECO:0000259" key="1">
    <source>
        <dbReference type="Pfam" id="PF11716"/>
    </source>
</evidence>
<evidence type="ECO:0000313" key="2">
    <source>
        <dbReference type="EMBL" id="SCL64861.1"/>
    </source>
</evidence>
<dbReference type="AlphaFoldDB" id="A0A1C6VES7"/>
<dbReference type="NCBIfam" id="TIGR03083">
    <property type="entry name" value="maleylpyruvate isomerase family mycothiol-dependent enzyme"/>
    <property type="match status" value="1"/>
</dbReference>